<reference evidence="6" key="1">
    <citation type="submission" date="2021-01" db="EMBL/GenBank/DDBJ databases">
        <title>KCTC 19127 draft genome.</title>
        <authorList>
            <person name="An D."/>
        </authorList>
    </citation>
    <scope>NUCLEOTIDE SEQUENCE</scope>
    <source>
        <strain evidence="6">KCTC 19127</strain>
    </source>
</reference>
<dbReference type="PANTHER" id="PTHR33164">
    <property type="entry name" value="TRANSCRIPTIONAL REGULATOR, MARR FAMILY"/>
    <property type="match status" value="1"/>
</dbReference>
<dbReference type="GO" id="GO:0003677">
    <property type="term" value="F:DNA binding"/>
    <property type="evidence" value="ECO:0007669"/>
    <property type="project" value="UniProtKB-KW"/>
</dbReference>
<feature type="region of interest" description="Disordered" evidence="4">
    <location>
        <begin position="1"/>
        <end position="21"/>
    </location>
</feature>
<dbReference type="SUPFAM" id="SSF46785">
    <property type="entry name" value="Winged helix' DNA-binding domain"/>
    <property type="match status" value="1"/>
</dbReference>
<dbReference type="InterPro" id="IPR000835">
    <property type="entry name" value="HTH_MarR-typ"/>
</dbReference>
<keyword evidence="7" id="KW-1185">Reference proteome</keyword>
<dbReference type="Proteomes" id="UP000663801">
    <property type="component" value="Unassembled WGS sequence"/>
</dbReference>
<evidence type="ECO:0000313" key="7">
    <source>
        <dbReference type="Proteomes" id="UP000663801"/>
    </source>
</evidence>
<dbReference type="Gene3D" id="1.10.10.10">
    <property type="entry name" value="Winged helix-like DNA-binding domain superfamily/Winged helix DNA-binding domain"/>
    <property type="match status" value="1"/>
</dbReference>
<dbReference type="CDD" id="cd00090">
    <property type="entry name" value="HTH_ARSR"/>
    <property type="match status" value="1"/>
</dbReference>
<organism evidence="6 7">
    <name type="scientific">Nakamurella flavida</name>
    <dbReference type="NCBI Taxonomy" id="363630"/>
    <lineage>
        <taxon>Bacteria</taxon>
        <taxon>Bacillati</taxon>
        <taxon>Actinomycetota</taxon>
        <taxon>Actinomycetes</taxon>
        <taxon>Nakamurellales</taxon>
        <taxon>Nakamurellaceae</taxon>
        <taxon>Nakamurella</taxon>
    </lineage>
</organism>
<evidence type="ECO:0000256" key="4">
    <source>
        <dbReference type="SAM" id="MobiDB-lite"/>
    </source>
</evidence>
<dbReference type="InterPro" id="IPR036388">
    <property type="entry name" value="WH-like_DNA-bd_sf"/>
</dbReference>
<comment type="caution">
    <text evidence="6">The sequence shown here is derived from an EMBL/GenBank/DDBJ whole genome shotgun (WGS) entry which is preliminary data.</text>
</comment>
<keyword evidence="1" id="KW-0805">Transcription regulation</keyword>
<gene>
    <name evidence="6" type="ORF">JL107_07255</name>
</gene>
<evidence type="ECO:0000259" key="5">
    <source>
        <dbReference type="PROSITE" id="PS50995"/>
    </source>
</evidence>
<feature type="domain" description="HTH marR-type" evidence="5">
    <location>
        <begin position="42"/>
        <end position="174"/>
    </location>
</feature>
<dbReference type="InterPro" id="IPR023187">
    <property type="entry name" value="Tscrpt_reg_MarR-type_CS"/>
</dbReference>
<evidence type="ECO:0000256" key="2">
    <source>
        <dbReference type="ARBA" id="ARBA00023125"/>
    </source>
</evidence>
<protein>
    <submittedName>
        <fullName evidence="6">MarR family transcriptional regulator</fullName>
    </submittedName>
</protein>
<evidence type="ECO:0000256" key="1">
    <source>
        <dbReference type="ARBA" id="ARBA00023015"/>
    </source>
</evidence>
<dbReference type="GO" id="GO:0003700">
    <property type="term" value="F:DNA-binding transcription factor activity"/>
    <property type="evidence" value="ECO:0007669"/>
    <property type="project" value="InterPro"/>
</dbReference>
<sequence>MSEHLLDRTVDPTALPEATGSCGCSIRPAPAGSGAMDEDTLHSEIAGAILSVVRQYAGIKARLVDTPEGEMHLSILLGKVTAHGPLRAGDLADRINADPSTVSRQVAALVKAGLLERRADPDDGRASLLVVTDAGRARLAEHEVRRGWATAPVLAGWSLHDRSELLRLMSRYALDLHDHRDEIVAMLTGAARAAAPTRSTGTEEDR</sequence>
<feature type="compositionally biased region" description="Basic and acidic residues" evidence="4">
    <location>
        <begin position="1"/>
        <end position="10"/>
    </location>
</feature>
<evidence type="ECO:0000256" key="3">
    <source>
        <dbReference type="ARBA" id="ARBA00023163"/>
    </source>
</evidence>
<dbReference type="RefSeq" id="WP_205256318.1">
    <property type="nucleotide sequence ID" value="NZ_BAAAPV010000001.1"/>
</dbReference>
<evidence type="ECO:0000313" key="6">
    <source>
        <dbReference type="EMBL" id="MBM9476235.1"/>
    </source>
</evidence>
<proteinExistence type="predicted"/>
<dbReference type="Pfam" id="PF01047">
    <property type="entry name" value="MarR"/>
    <property type="match status" value="1"/>
</dbReference>
<dbReference type="InterPro" id="IPR011991">
    <property type="entry name" value="ArsR-like_HTH"/>
</dbReference>
<dbReference type="EMBL" id="JAERWL010000006">
    <property type="protein sequence ID" value="MBM9476235.1"/>
    <property type="molecule type" value="Genomic_DNA"/>
</dbReference>
<dbReference type="AlphaFoldDB" id="A0A939C269"/>
<dbReference type="PROSITE" id="PS50995">
    <property type="entry name" value="HTH_MARR_2"/>
    <property type="match status" value="1"/>
</dbReference>
<dbReference type="InterPro" id="IPR039422">
    <property type="entry name" value="MarR/SlyA-like"/>
</dbReference>
<name>A0A939C269_9ACTN</name>
<dbReference type="InterPro" id="IPR036390">
    <property type="entry name" value="WH_DNA-bd_sf"/>
</dbReference>
<keyword evidence="2" id="KW-0238">DNA-binding</keyword>
<dbReference type="GO" id="GO:0006950">
    <property type="term" value="P:response to stress"/>
    <property type="evidence" value="ECO:0007669"/>
    <property type="project" value="TreeGrafter"/>
</dbReference>
<keyword evidence="3" id="KW-0804">Transcription</keyword>
<dbReference type="SMART" id="SM00347">
    <property type="entry name" value="HTH_MARR"/>
    <property type="match status" value="1"/>
</dbReference>
<dbReference type="PANTHER" id="PTHR33164:SF57">
    <property type="entry name" value="MARR-FAMILY TRANSCRIPTIONAL REGULATOR"/>
    <property type="match status" value="1"/>
</dbReference>
<accession>A0A939C269</accession>
<dbReference type="PROSITE" id="PS01117">
    <property type="entry name" value="HTH_MARR_1"/>
    <property type="match status" value="1"/>
</dbReference>